<proteinExistence type="predicted"/>
<dbReference type="SUPFAM" id="SSF53850">
    <property type="entry name" value="Periplasmic binding protein-like II"/>
    <property type="match status" value="1"/>
</dbReference>
<dbReference type="Pfam" id="PF00497">
    <property type="entry name" value="SBP_bac_3"/>
    <property type="match status" value="1"/>
</dbReference>
<evidence type="ECO:0000259" key="2">
    <source>
        <dbReference type="SMART" id="SM00062"/>
    </source>
</evidence>
<evidence type="ECO:0000313" key="3">
    <source>
        <dbReference type="EMBL" id="AGA84754.1"/>
    </source>
</evidence>
<feature type="domain" description="Solute-binding protein family 3/N-terminal" evidence="2">
    <location>
        <begin position="23"/>
        <end position="253"/>
    </location>
</feature>
<dbReference type="InterPro" id="IPR001638">
    <property type="entry name" value="Solute-binding_3/MltF_N"/>
</dbReference>
<dbReference type="RefSeq" id="WP_015275163.1">
    <property type="nucleotide sequence ID" value="NC_019936.1"/>
</dbReference>
<dbReference type="STRING" id="644801.Psest_0141"/>
<dbReference type="HOGENOM" id="CLU_064076_6_0_6"/>
<dbReference type="SMART" id="SM00062">
    <property type="entry name" value="PBPb"/>
    <property type="match status" value="1"/>
</dbReference>
<reference evidence="3 4" key="1">
    <citation type="submission" date="2011-10" db="EMBL/GenBank/DDBJ databases">
        <title>Complete sequence of chromosome of Pseudomonas stutzeri RCH2.</title>
        <authorList>
            <consortium name="US DOE Joint Genome Institute"/>
            <person name="Lucas S."/>
            <person name="Han J."/>
            <person name="Lapidus A."/>
            <person name="Cheng J.-F."/>
            <person name="Goodwin L."/>
            <person name="Pitluck S."/>
            <person name="Peters L."/>
            <person name="Ovchinnikova G."/>
            <person name="Zeytun A."/>
            <person name="Lu M."/>
            <person name="Detter J.C."/>
            <person name="Han C."/>
            <person name="Tapia R."/>
            <person name="Land M."/>
            <person name="Hauser L."/>
            <person name="Kyrpides N."/>
            <person name="Ivanova N."/>
            <person name="Pagani I."/>
            <person name="Chakraborty R."/>
            <person name="Arkin A."/>
            <person name="Dehal P."/>
            <person name="Wall J."/>
            <person name="Hazen T."/>
            <person name="Woyke T."/>
        </authorList>
    </citation>
    <scope>NUCLEOTIDE SEQUENCE [LARGE SCALE GENOMIC DNA]</scope>
    <source>
        <strain evidence="3 4">RCH2</strain>
    </source>
</reference>
<dbReference type="AlphaFoldDB" id="L0GHG1"/>
<dbReference type="PATRIC" id="fig|644801.3.peg.142"/>
<organism evidence="3 4">
    <name type="scientific">Stutzerimonas stutzeri RCH2</name>
    <dbReference type="NCBI Taxonomy" id="644801"/>
    <lineage>
        <taxon>Bacteria</taxon>
        <taxon>Pseudomonadati</taxon>
        <taxon>Pseudomonadota</taxon>
        <taxon>Gammaproteobacteria</taxon>
        <taxon>Pseudomonadales</taxon>
        <taxon>Pseudomonadaceae</taxon>
        <taxon>Stutzerimonas</taxon>
    </lineage>
</organism>
<dbReference type="PANTHER" id="PTHR38834">
    <property type="entry name" value="PERIPLASMIC SUBSTRATE BINDING PROTEIN FAMILY 3"/>
    <property type="match status" value="1"/>
</dbReference>
<accession>L0GHG1</accession>
<gene>
    <name evidence="3" type="ORF">Psest_0141</name>
</gene>
<evidence type="ECO:0000256" key="1">
    <source>
        <dbReference type="SAM" id="SignalP"/>
    </source>
</evidence>
<keyword evidence="1" id="KW-0732">Signal</keyword>
<dbReference type="eggNOG" id="COG0834">
    <property type="taxonomic scope" value="Bacteria"/>
</dbReference>
<sequence>MPVRWTAMLLALALPVGYSHAEQVRFVTEDFPPFTFAATTAPIDTPAGPFVDVIGAVCAQLRIDCPIQLLPWRRALALAEGGEVDGIFTVIRSPERERAFHLTRMLVTSRYGVYARSASRFVFHRPEDLAGRTVAVYGPSGTSFVLGQHLTKVADVELILESDNRRLMRMLQAGRFGEQGVAVVNQDVAWHLIEQERLADIHEAGELQAVSYAIGLSRAAVSEAEFKRFNQALESLIADGTVSRILRRYGLQPAF</sequence>
<dbReference type="PANTHER" id="PTHR38834:SF3">
    <property type="entry name" value="SOLUTE-BINDING PROTEIN FAMILY 3_N-TERMINAL DOMAIN-CONTAINING PROTEIN"/>
    <property type="match status" value="1"/>
</dbReference>
<evidence type="ECO:0000313" key="4">
    <source>
        <dbReference type="Proteomes" id="UP000010820"/>
    </source>
</evidence>
<dbReference type="KEGG" id="psh:Psest_0141"/>
<feature type="signal peptide" evidence="1">
    <location>
        <begin position="1"/>
        <end position="21"/>
    </location>
</feature>
<name>L0GHG1_STUST</name>
<feature type="chain" id="PRO_5003943349" evidence="1">
    <location>
        <begin position="22"/>
        <end position="255"/>
    </location>
</feature>
<dbReference type="EMBL" id="CP003071">
    <property type="protein sequence ID" value="AGA84754.1"/>
    <property type="molecule type" value="Genomic_DNA"/>
</dbReference>
<protein>
    <submittedName>
        <fullName evidence="3">Amino acid ABC transporter substrate-binding protein, PAAT family</fullName>
    </submittedName>
</protein>
<dbReference type="Proteomes" id="UP000010820">
    <property type="component" value="Chromosome"/>
</dbReference>
<dbReference type="Gene3D" id="3.40.190.10">
    <property type="entry name" value="Periplasmic binding protein-like II"/>
    <property type="match status" value="2"/>
</dbReference>